<organism evidence="1">
    <name type="scientific">uncultured Sulfurovum sp</name>
    <dbReference type="NCBI Taxonomy" id="269237"/>
    <lineage>
        <taxon>Bacteria</taxon>
        <taxon>Pseudomonadati</taxon>
        <taxon>Campylobacterota</taxon>
        <taxon>Epsilonproteobacteria</taxon>
        <taxon>Campylobacterales</taxon>
        <taxon>Sulfurovaceae</taxon>
        <taxon>Sulfurovum</taxon>
        <taxon>environmental samples</taxon>
    </lineage>
</organism>
<protein>
    <submittedName>
        <fullName evidence="1">Uncharacterized protein</fullName>
    </submittedName>
</protein>
<reference evidence="1" key="1">
    <citation type="submission" date="2020-01" db="EMBL/GenBank/DDBJ databases">
        <authorList>
            <person name="Meier V. D."/>
            <person name="Meier V D."/>
        </authorList>
    </citation>
    <scope>NUCLEOTIDE SEQUENCE</scope>
    <source>
        <strain evidence="1">HLG_WM_MAG_04</strain>
    </source>
</reference>
<accession>A0A6S6TK43</accession>
<sequence length="170" mass="18729">MIEPNEVFDSIRRGYTDLNTSSNEEIFDYFQTIEEESMQGHISNIKGILFEHEYVQSLEEMGTHASIFEATNHPVTDISIFDDNGDVINELQLKATDSIGYINETLVENPDVTMVVTSEVATNMSTDVVIDSGIENAVLENSVLEVLSPIPVTTTGFAFAGIGLLFGLPF</sequence>
<proteinExistence type="predicted"/>
<name>A0A6S6TK43_9BACT</name>
<dbReference type="EMBL" id="CACVAX010000055">
    <property type="protein sequence ID" value="CAA6819655.1"/>
    <property type="molecule type" value="Genomic_DNA"/>
</dbReference>
<evidence type="ECO:0000313" key="1">
    <source>
        <dbReference type="EMBL" id="CAA6819655.1"/>
    </source>
</evidence>
<gene>
    <name evidence="1" type="ORF">HELGO_WM25894</name>
</gene>
<dbReference type="AlphaFoldDB" id="A0A6S6TK43"/>